<feature type="region of interest" description="Disordered" evidence="1">
    <location>
        <begin position="1"/>
        <end position="50"/>
    </location>
</feature>
<accession>A0A2T3ZC17</accession>
<keyword evidence="3" id="KW-1185">Reference proteome</keyword>
<dbReference type="AlphaFoldDB" id="A0A2T3ZC17"/>
<evidence type="ECO:0000313" key="3">
    <source>
        <dbReference type="Proteomes" id="UP000240493"/>
    </source>
</evidence>
<proteinExistence type="predicted"/>
<name>A0A2T3ZC17_TRIA4</name>
<evidence type="ECO:0000256" key="1">
    <source>
        <dbReference type="SAM" id="MobiDB-lite"/>
    </source>
</evidence>
<protein>
    <submittedName>
        <fullName evidence="2">Uncharacterized protein</fullName>
    </submittedName>
</protein>
<dbReference type="EMBL" id="KZ679260">
    <property type="protein sequence ID" value="PTB42332.1"/>
    <property type="molecule type" value="Genomic_DNA"/>
</dbReference>
<gene>
    <name evidence="2" type="ORF">M441DRAFT_388251</name>
</gene>
<feature type="compositionally biased region" description="Polar residues" evidence="1">
    <location>
        <begin position="1"/>
        <end position="20"/>
    </location>
</feature>
<reference evidence="2 3" key="1">
    <citation type="submission" date="2016-07" db="EMBL/GenBank/DDBJ databases">
        <title>Multiple horizontal gene transfer events from other fungi enriched the ability of initially mycotrophic Trichoderma (Ascomycota) to feed on dead plant biomass.</title>
        <authorList>
            <consortium name="DOE Joint Genome Institute"/>
            <person name="Aerts A."/>
            <person name="Atanasova L."/>
            <person name="Chenthamara K."/>
            <person name="Zhang J."/>
            <person name="Grujic M."/>
            <person name="Henrissat B."/>
            <person name="Kuo A."/>
            <person name="Salamov A."/>
            <person name="Lipzen A."/>
            <person name="Labutti K."/>
            <person name="Barry K."/>
            <person name="Miao Y."/>
            <person name="Rahimi M.J."/>
            <person name="Shen Q."/>
            <person name="Grigoriev I.V."/>
            <person name="Kubicek C.P."/>
            <person name="Druzhinina I.S."/>
        </authorList>
    </citation>
    <scope>NUCLEOTIDE SEQUENCE [LARGE SCALE GENOMIC DNA]</scope>
    <source>
        <strain evidence="2 3">CBS 433.97</strain>
    </source>
</reference>
<dbReference type="Proteomes" id="UP000240493">
    <property type="component" value="Unassembled WGS sequence"/>
</dbReference>
<sequence>MPQQSSNPAASPARSDTNAQPALGHDCKAHIDAGYGPNVAPTITPALASR</sequence>
<evidence type="ECO:0000313" key="2">
    <source>
        <dbReference type="EMBL" id="PTB42332.1"/>
    </source>
</evidence>
<organism evidence="2 3">
    <name type="scientific">Trichoderma asperellum (strain ATCC 204424 / CBS 433.97 / NBRC 101777)</name>
    <dbReference type="NCBI Taxonomy" id="1042311"/>
    <lineage>
        <taxon>Eukaryota</taxon>
        <taxon>Fungi</taxon>
        <taxon>Dikarya</taxon>
        <taxon>Ascomycota</taxon>
        <taxon>Pezizomycotina</taxon>
        <taxon>Sordariomycetes</taxon>
        <taxon>Hypocreomycetidae</taxon>
        <taxon>Hypocreales</taxon>
        <taxon>Hypocreaceae</taxon>
        <taxon>Trichoderma</taxon>
    </lineage>
</organism>